<dbReference type="Gene3D" id="3.40.50.1010">
    <property type="entry name" value="5'-nuclease"/>
    <property type="match status" value="1"/>
</dbReference>
<keyword evidence="6 8" id="KW-0460">Magnesium</keyword>
<keyword evidence="5 8" id="KW-0378">Hydrolase</keyword>
<organism evidence="10 11">
    <name type="scientific">Blastococcus colisei</name>
    <dbReference type="NCBI Taxonomy" id="1564162"/>
    <lineage>
        <taxon>Bacteria</taxon>
        <taxon>Bacillati</taxon>
        <taxon>Actinomycetota</taxon>
        <taxon>Actinomycetes</taxon>
        <taxon>Geodermatophilales</taxon>
        <taxon>Geodermatophilaceae</taxon>
        <taxon>Blastococcus</taxon>
    </lineage>
</organism>
<dbReference type="InterPro" id="IPR050556">
    <property type="entry name" value="Type_II_TA_system_RNase"/>
</dbReference>
<dbReference type="InterPro" id="IPR002716">
    <property type="entry name" value="PIN_dom"/>
</dbReference>
<comment type="similarity">
    <text evidence="7 8">Belongs to the PINc/VapC protein family.</text>
</comment>
<proteinExistence type="inferred from homology"/>
<feature type="binding site" evidence="8">
    <location>
        <position position="97"/>
    </location>
    <ligand>
        <name>Mg(2+)</name>
        <dbReference type="ChEBI" id="CHEBI:18420"/>
    </ligand>
</feature>
<gene>
    <name evidence="8" type="primary">vapC</name>
    <name evidence="10" type="ORF">FHU33_3068</name>
</gene>
<name>A0A543PHR4_9ACTN</name>
<dbReference type="PANTHER" id="PTHR33653:SF1">
    <property type="entry name" value="RIBONUCLEASE VAPC2"/>
    <property type="match status" value="1"/>
</dbReference>
<feature type="domain" description="PIN" evidence="9">
    <location>
        <begin position="4"/>
        <end position="123"/>
    </location>
</feature>
<dbReference type="GO" id="GO:0016787">
    <property type="term" value="F:hydrolase activity"/>
    <property type="evidence" value="ECO:0007669"/>
    <property type="project" value="UniProtKB-KW"/>
</dbReference>
<evidence type="ECO:0000313" key="10">
    <source>
        <dbReference type="EMBL" id="TQN43615.1"/>
    </source>
</evidence>
<dbReference type="GO" id="GO:0090729">
    <property type="term" value="F:toxin activity"/>
    <property type="evidence" value="ECO:0007669"/>
    <property type="project" value="UniProtKB-KW"/>
</dbReference>
<keyword evidence="4 8" id="KW-0479">Metal-binding</keyword>
<evidence type="ECO:0000256" key="7">
    <source>
        <dbReference type="ARBA" id="ARBA00038093"/>
    </source>
</evidence>
<dbReference type="AlphaFoldDB" id="A0A543PHR4"/>
<dbReference type="GO" id="GO:0000287">
    <property type="term" value="F:magnesium ion binding"/>
    <property type="evidence" value="ECO:0007669"/>
    <property type="project" value="UniProtKB-UniRule"/>
</dbReference>
<dbReference type="OrthoDB" id="9799448at2"/>
<dbReference type="InterPro" id="IPR029060">
    <property type="entry name" value="PIN-like_dom_sf"/>
</dbReference>
<keyword evidence="2 8" id="KW-1277">Toxin-antitoxin system</keyword>
<keyword evidence="8" id="KW-0800">Toxin</keyword>
<evidence type="ECO:0000256" key="6">
    <source>
        <dbReference type="ARBA" id="ARBA00022842"/>
    </source>
</evidence>
<keyword evidence="11" id="KW-1185">Reference proteome</keyword>
<evidence type="ECO:0000256" key="5">
    <source>
        <dbReference type="ARBA" id="ARBA00022801"/>
    </source>
</evidence>
<accession>A0A543PHR4</accession>
<evidence type="ECO:0000256" key="2">
    <source>
        <dbReference type="ARBA" id="ARBA00022649"/>
    </source>
</evidence>
<evidence type="ECO:0000256" key="4">
    <source>
        <dbReference type="ARBA" id="ARBA00022723"/>
    </source>
</evidence>
<feature type="binding site" evidence="8">
    <location>
        <position position="7"/>
    </location>
    <ligand>
        <name>Mg(2+)</name>
        <dbReference type="ChEBI" id="CHEBI:18420"/>
    </ligand>
</feature>
<protein>
    <recommendedName>
        <fullName evidence="8">Ribonuclease VapC</fullName>
        <shortName evidence="8">RNase VapC</shortName>
        <ecNumber evidence="8">3.1.-.-</ecNumber>
    </recommendedName>
    <alternativeName>
        <fullName evidence="8">Toxin VapC</fullName>
    </alternativeName>
</protein>
<evidence type="ECO:0000313" key="11">
    <source>
        <dbReference type="Proteomes" id="UP000319865"/>
    </source>
</evidence>
<evidence type="ECO:0000259" key="9">
    <source>
        <dbReference type="Pfam" id="PF01850"/>
    </source>
</evidence>
<reference evidence="10 11" key="1">
    <citation type="submission" date="2019-06" db="EMBL/GenBank/DDBJ databases">
        <title>Sequencing the genomes of 1000 actinobacteria strains.</title>
        <authorList>
            <person name="Klenk H.-P."/>
        </authorList>
    </citation>
    <scope>NUCLEOTIDE SEQUENCE [LARGE SCALE GENOMIC DNA]</scope>
    <source>
        <strain evidence="10 11">DSM 46837</strain>
    </source>
</reference>
<comment type="caution">
    <text evidence="10">The sequence shown here is derived from an EMBL/GenBank/DDBJ whole genome shotgun (WGS) entry which is preliminary data.</text>
</comment>
<dbReference type="EMBL" id="VFQE01000001">
    <property type="protein sequence ID" value="TQN43615.1"/>
    <property type="molecule type" value="Genomic_DNA"/>
</dbReference>
<dbReference type="EC" id="3.1.-.-" evidence="8"/>
<dbReference type="RefSeq" id="WP_142026082.1">
    <property type="nucleotide sequence ID" value="NZ_VFQE01000001.1"/>
</dbReference>
<dbReference type="PANTHER" id="PTHR33653">
    <property type="entry name" value="RIBONUCLEASE VAPC2"/>
    <property type="match status" value="1"/>
</dbReference>
<dbReference type="Pfam" id="PF01850">
    <property type="entry name" value="PIN"/>
    <property type="match status" value="1"/>
</dbReference>
<evidence type="ECO:0000256" key="1">
    <source>
        <dbReference type="ARBA" id="ARBA00001946"/>
    </source>
</evidence>
<comment type="cofactor">
    <cofactor evidence="1 8">
        <name>Mg(2+)</name>
        <dbReference type="ChEBI" id="CHEBI:18420"/>
    </cofactor>
</comment>
<evidence type="ECO:0000256" key="3">
    <source>
        <dbReference type="ARBA" id="ARBA00022722"/>
    </source>
</evidence>
<dbReference type="Proteomes" id="UP000319865">
    <property type="component" value="Unassembled WGS sequence"/>
</dbReference>
<dbReference type="GO" id="GO:0004540">
    <property type="term" value="F:RNA nuclease activity"/>
    <property type="evidence" value="ECO:0007669"/>
    <property type="project" value="InterPro"/>
</dbReference>
<dbReference type="InterPro" id="IPR022907">
    <property type="entry name" value="VapC_family"/>
</dbReference>
<dbReference type="SUPFAM" id="SSF88723">
    <property type="entry name" value="PIN domain-like"/>
    <property type="match status" value="1"/>
</dbReference>
<keyword evidence="3 8" id="KW-0540">Nuclease</keyword>
<evidence type="ECO:0000256" key="8">
    <source>
        <dbReference type="HAMAP-Rule" id="MF_00265"/>
    </source>
</evidence>
<dbReference type="HAMAP" id="MF_00265">
    <property type="entry name" value="VapC_Nob1"/>
    <property type="match status" value="1"/>
</dbReference>
<comment type="function">
    <text evidence="8">Toxic component of a toxin-antitoxin (TA) system. An RNase.</text>
</comment>
<sequence>MSVVVLDTDVASSLLRHRTPDAVAARLAGHVAAVTFVTVGELTKWTLVRHWGPRNVAAMREFLSQLLLLPYDQRVAARWGELQAGGQLRGRPRPVNDSWIAACCLVRDLPLATFNAKDFHDFAEHDGLTLALR</sequence>
<dbReference type="CDD" id="cd18749">
    <property type="entry name" value="PIN_VapC4-5_FitB-like"/>
    <property type="match status" value="1"/>
</dbReference>